<sequence length="87" mass="9842">MKVKIRTKGVHLSMPVPVSMVGFVIRFIPDRIFEDMKSRTPGPYCSLISKDIISLVLRESLDLFKEHKGLEIIHVEASDGTFVSIKL</sequence>
<proteinExistence type="predicted"/>
<dbReference type="EMBL" id="CACRSQ010000003">
    <property type="protein sequence ID" value="VYT05684.1"/>
    <property type="molecule type" value="Genomic_DNA"/>
</dbReference>
<gene>
    <name evidence="1" type="ORF">ACLFYP115_01474</name>
</gene>
<protein>
    <submittedName>
        <fullName evidence="1">Uncharacterized protein</fullName>
    </submittedName>
</protein>
<organism evidence="1">
    <name type="scientific">Anaerostipes caccae</name>
    <dbReference type="NCBI Taxonomy" id="105841"/>
    <lineage>
        <taxon>Bacteria</taxon>
        <taxon>Bacillati</taxon>
        <taxon>Bacillota</taxon>
        <taxon>Clostridia</taxon>
        <taxon>Lachnospirales</taxon>
        <taxon>Lachnospiraceae</taxon>
        <taxon>Anaerostipes</taxon>
    </lineage>
</organism>
<evidence type="ECO:0000313" key="1">
    <source>
        <dbReference type="EMBL" id="VYT05684.1"/>
    </source>
</evidence>
<dbReference type="RefSeq" id="WP_006567132.1">
    <property type="nucleotide sequence ID" value="NZ_BAABZP010000001.1"/>
</dbReference>
<reference evidence="1" key="1">
    <citation type="submission" date="2019-11" db="EMBL/GenBank/DDBJ databases">
        <authorList>
            <person name="Feng L."/>
        </authorList>
    </citation>
    <scope>NUCLEOTIDE SEQUENCE</scope>
    <source>
        <strain evidence="1">AcaccaeLFYP115</strain>
    </source>
</reference>
<dbReference type="AlphaFoldDB" id="A0A6N2TIK9"/>
<accession>A0A6N2TIK9</accession>
<name>A0A6N2TIK9_9FIRM</name>